<dbReference type="InterPro" id="IPR028081">
    <property type="entry name" value="Leu-bd"/>
</dbReference>
<dbReference type="Proteomes" id="UP000677913">
    <property type="component" value="Unassembled WGS sequence"/>
</dbReference>
<name>A0A8J8B9W6_9ACTN</name>
<proteinExistence type="inferred from homology"/>
<feature type="domain" description="Leucine-binding protein" evidence="3">
    <location>
        <begin position="45"/>
        <end position="405"/>
    </location>
</feature>
<dbReference type="SUPFAM" id="SSF53822">
    <property type="entry name" value="Periplasmic binding protein-like I"/>
    <property type="match status" value="1"/>
</dbReference>
<keyword evidence="5" id="KW-1185">Reference proteome</keyword>
<sequence length="436" mass="46500">MVVALLLLGGVLTVSGCGTRLPASAFSQAPAAPQNVFVDGVSATQIKVGMIDSITSPVGADAFSGPGYGARAFFNALNAAGGVDGRKIVVDQCDDSGSGLGNKQCVNKLIDQDRVFAFAGNSIFDYAGAAYVSSHDVPDIGGQPIDNAYNQYPHLYGIYGSSDPRQGTVGWNGRLYGGTEVYEYFKQQLGAHVAAVVAYNQPDSVRFAQYTADGLRAVGYAVVSEQIDFALPNFAAIASDMKGRGVQVVFDAIDTSGNARLCAAIDQVGLGLVAKVTTVQSWDQTVPATYSAAPRCRNVLYATASDRNYQDTKYPAVAAFRVAMQKYFPDRRDRLSMWELEGWISAQWLTDAVASCGAAVSRGCVERFMNRPETYDAHGLIIPTDFVVSRPGPTQNGCLNVARWQDSAYGGKGGWVTQVPDMDTNCFVGPVISYKP</sequence>
<gene>
    <name evidence="4" type="ORF">KGA66_04390</name>
</gene>
<keyword evidence="2" id="KW-0732">Signal</keyword>
<dbReference type="EMBL" id="JAGSXH010000009">
    <property type="protein sequence ID" value="MBS2962272.1"/>
    <property type="molecule type" value="Genomic_DNA"/>
</dbReference>
<dbReference type="InterPro" id="IPR028082">
    <property type="entry name" value="Peripla_BP_I"/>
</dbReference>
<evidence type="ECO:0000313" key="5">
    <source>
        <dbReference type="Proteomes" id="UP000677913"/>
    </source>
</evidence>
<protein>
    <submittedName>
        <fullName evidence="4">ABC transporter substrate-binding protein</fullName>
    </submittedName>
</protein>
<accession>A0A8J8B9W6</accession>
<evidence type="ECO:0000256" key="1">
    <source>
        <dbReference type="ARBA" id="ARBA00010062"/>
    </source>
</evidence>
<dbReference type="AlphaFoldDB" id="A0A8J8B9W6"/>
<comment type="caution">
    <text evidence="4">The sequence shown here is derived from an EMBL/GenBank/DDBJ whole genome shotgun (WGS) entry which is preliminary data.</text>
</comment>
<evidence type="ECO:0000259" key="3">
    <source>
        <dbReference type="Pfam" id="PF13458"/>
    </source>
</evidence>
<dbReference type="Gene3D" id="3.40.50.2300">
    <property type="match status" value="2"/>
</dbReference>
<evidence type="ECO:0000256" key="2">
    <source>
        <dbReference type="ARBA" id="ARBA00022729"/>
    </source>
</evidence>
<comment type="similarity">
    <text evidence="1">Belongs to the leucine-binding protein family.</text>
</comment>
<dbReference type="CDD" id="cd06341">
    <property type="entry name" value="PBP1_ABC_ligand_binding-like"/>
    <property type="match status" value="1"/>
</dbReference>
<organism evidence="4 5">
    <name type="scientific">Actinocrinis puniceicyclus</name>
    <dbReference type="NCBI Taxonomy" id="977794"/>
    <lineage>
        <taxon>Bacteria</taxon>
        <taxon>Bacillati</taxon>
        <taxon>Actinomycetota</taxon>
        <taxon>Actinomycetes</taxon>
        <taxon>Catenulisporales</taxon>
        <taxon>Actinospicaceae</taxon>
        <taxon>Actinocrinis</taxon>
    </lineage>
</organism>
<reference evidence="4" key="1">
    <citation type="submission" date="2021-04" db="EMBL/GenBank/DDBJ databases">
        <title>Genome based classification of Actinospica acidithermotolerans sp. nov., an actinobacterium isolated from an Indonesian hot spring.</title>
        <authorList>
            <person name="Kusuma A.B."/>
            <person name="Putra K.E."/>
            <person name="Nafisah S."/>
            <person name="Loh J."/>
            <person name="Nouioui I."/>
            <person name="Goodfellow M."/>
        </authorList>
    </citation>
    <scope>NUCLEOTIDE SEQUENCE</scope>
    <source>
        <strain evidence="4">DSM 45618</strain>
    </source>
</reference>
<evidence type="ECO:0000313" key="4">
    <source>
        <dbReference type="EMBL" id="MBS2962272.1"/>
    </source>
</evidence>
<dbReference type="Pfam" id="PF13458">
    <property type="entry name" value="Peripla_BP_6"/>
    <property type="match status" value="1"/>
</dbReference>
<dbReference type="PANTHER" id="PTHR47235">
    <property type="entry name" value="BLR6548 PROTEIN"/>
    <property type="match status" value="1"/>
</dbReference>
<dbReference type="PANTHER" id="PTHR47235:SF1">
    <property type="entry name" value="BLR6548 PROTEIN"/>
    <property type="match status" value="1"/>
</dbReference>